<proteinExistence type="predicted"/>
<organism evidence="2 3">
    <name type="scientific">Glossina palpalis gambiensis</name>
    <dbReference type="NCBI Taxonomy" id="67801"/>
    <lineage>
        <taxon>Eukaryota</taxon>
        <taxon>Metazoa</taxon>
        <taxon>Ecdysozoa</taxon>
        <taxon>Arthropoda</taxon>
        <taxon>Hexapoda</taxon>
        <taxon>Insecta</taxon>
        <taxon>Pterygota</taxon>
        <taxon>Neoptera</taxon>
        <taxon>Endopterygota</taxon>
        <taxon>Diptera</taxon>
        <taxon>Brachycera</taxon>
        <taxon>Muscomorpha</taxon>
        <taxon>Hippoboscoidea</taxon>
        <taxon>Glossinidae</taxon>
        <taxon>Glossina</taxon>
    </lineage>
</organism>
<keyword evidence="1" id="KW-0472">Membrane</keyword>
<reference evidence="3" key="1">
    <citation type="submission" date="2015-01" db="EMBL/GenBank/DDBJ databases">
        <authorList>
            <person name="Aksoy S."/>
            <person name="Warren W."/>
            <person name="Wilson R.K."/>
        </authorList>
    </citation>
    <scope>NUCLEOTIDE SEQUENCE [LARGE SCALE GENOMIC DNA]</scope>
    <source>
        <strain evidence="3">IAEA</strain>
    </source>
</reference>
<dbReference type="EnsemblMetazoa" id="GPPI008420-RA">
    <property type="protein sequence ID" value="GPPI008420-PA"/>
    <property type="gene ID" value="GPPI008420"/>
</dbReference>
<keyword evidence="1" id="KW-1133">Transmembrane helix</keyword>
<protein>
    <submittedName>
        <fullName evidence="2">Uncharacterized protein</fullName>
    </submittedName>
</protein>
<dbReference type="Proteomes" id="UP000092460">
    <property type="component" value="Unassembled WGS sequence"/>
</dbReference>
<reference evidence="2" key="2">
    <citation type="submission" date="2020-05" db="UniProtKB">
        <authorList>
            <consortium name="EnsemblMetazoa"/>
        </authorList>
    </citation>
    <scope>IDENTIFICATION</scope>
    <source>
        <strain evidence="2">IAEA</strain>
    </source>
</reference>
<dbReference type="EMBL" id="JXJN01003460">
    <property type="status" value="NOT_ANNOTATED_CDS"/>
    <property type="molecule type" value="Genomic_DNA"/>
</dbReference>
<dbReference type="VEuPathDB" id="VectorBase:GPPI008420"/>
<name>A0A1B0ATW6_9MUSC</name>
<evidence type="ECO:0000313" key="3">
    <source>
        <dbReference type="Proteomes" id="UP000092460"/>
    </source>
</evidence>
<feature type="transmembrane region" description="Helical" evidence="1">
    <location>
        <begin position="116"/>
        <end position="136"/>
    </location>
</feature>
<accession>A0A1B0ATW6</accession>
<keyword evidence="3" id="KW-1185">Reference proteome</keyword>
<dbReference type="STRING" id="67801.A0A1B0ATW6"/>
<sequence>MGTVNFPLSCLVIAVCMQKPRENARNASIDISASYLRLVFDHLVLGAELFVEWRQPVPSSKTISLSSWRLMHSKPRLLQMGLMSSLCESNVQFKPKFWSDVRTVFLILKSLQWYKYIYSFFIDMYIHVNMAISMWINLYSNRFLLGFKIILDPSGLQIGNKKIEKCL</sequence>
<keyword evidence="1" id="KW-0812">Transmembrane</keyword>
<evidence type="ECO:0000313" key="2">
    <source>
        <dbReference type="EnsemblMetazoa" id="GPPI008420-PA"/>
    </source>
</evidence>
<evidence type="ECO:0000256" key="1">
    <source>
        <dbReference type="SAM" id="Phobius"/>
    </source>
</evidence>
<dbReference type="AlphaFoldDB" id="A0A1B0ATW6"/>